<gene>
    <name evidence="3" type="ORF">HYX28_05565</name>
</gene>
<dbReference type="EMBL" id="JACPNR010000006">
    <property type="protein sequence ID" value="MBI2678228.1"/>
    <property type="molecule type" value="Genomic_DNA"/>
</dbReference>
<feature type="chain" id="PRO_5037058836" description="YD repeat protein" evidence="2">
    <location>
        <begin position="18"/>
        <end position="351"/>
    </location>
</feature>
<evidence type="ECO:0000256" key="2">
    <source>
        <dbReference type="SAM" id="SignalP"/>
    </source>
</evidence>
<organism evidence="3 4">
    <name type="scientific">Candidatus Korobacter versatilis</name>
    <dbReference type="NCBI Taxonomy" id="658062"/>
    <lineage>
        <taxon>Bacteria</taxon>
        <taxon>Pseudomonadati</taxon>
        <taxon>Acidobacteriota</taxon>
        <taxon>Terriglobia</taxon>
        <taxon>Terriglobales</taxon>
        <taxon>Candidatus Korobacteraceae</taxon>
        <taxon>Candidatus Korobacter</taxon>
    </lineage>
</organism>
<evidence type="ECO:0000256" key="1">
    <source>
        <dbReference type="SAM" id="MobiDB-lite"/>
    </source>
</evidence>
<evidence type="ECO:0000313" key="3">
    <source>
        <dbReference type="EMBL" id="MBI2678228.1"/>
    </source>
</evidence>
<evidence type="ECO:0000313" key="4">
    <source>
        <dbReference type="Proteomes" id="UP000779809"/>
    </source>
</evidence>
<evidence type="ECO:0008006" key="5">
    <source>
        <dbReference type="Google" id="ProtNLM"/>
    </source>
</evidence>
<feature type="compositionally biased region" description="Acidic residues" evidence="1">
    <location>
        <begin position="323"/>
        <end position="334"/>
    </location>
</feature>
<dbReference type="PROSITE" id="PS51257">
    <property type="entry name" value="PROKAR_LIPOPROTEIN"/>
    <property type="match status" value="1"/>
</dbReference>
<comment type="caution">
    <text evidence="3">The sequence shown here is derived from an EMBL/GenBank/DDBJ whole genome shotgun (WGS) entry which is preliminary data.</text>
</comment>
<name>A0A932A8Q0_9BACT</name>
<sequence length="351" mass="39976">MRLFSALAVLATTAACACTYSIRGPRATRQDLELHGPVRELVYQRFGTTYDGAGKWGLQRQEAIRFDAAGHTAYDDQGDTITQYRYDALGRLILRQSHYKSNPTGSLEYEFHQFPSPGVERITSRSWRQDEIRRYVGDKIVSVEGLEGAPSANVLYEYDNAGRQVKKVTTDGYGKAQETTAFDQDGNISRKEFCFSSAGDRFCTTDSYIYNDRGELRGEEHRGVRETCDDNADVTDGTLSSEIHHSPGRREEIRYRDGEQAGRTIQEFDSEGRLTHKQSSWPAKGDESGGVLDEWVEYEFDGRGNWITRKVFEQERTLKTASDDEGEDDDDDEPPERVLQSVEKRELKYYD</sequence>
<reference evidence="3" key="1">
    <citation type="submission" date="2020-07" db="EMBL/GenBank/DDBJ databases">
        <title>Huge and variable diversity of episymbiotic CPR bacteria and DPANN archaea in groundwater ecosystems.</title>
        <authorList>
            <person name="He C.Y."/>
            <person name="Keren R."/>
            <person name="Whittaker M."/>
            <person name="Farag I.F."/>
            <person name="Doudna J."/>
            <person name="Cate J.H.D."/>
            <person name="Banfield J.F."/>
        </authorList>
    </citation>
    <scope>NUCLEOTIDE SEQUENCE</scope>
    <source>
        <strain evidence="3">NC_groundwater_580_Pr5_B-0.1um_64_19</strain>
    </source>
</reference>
<feature type="compositionally biased region" description="Basic and acidic residues" evidence="1">
    <location>
        <begin position="342"/>
        <end position="351"/>
    </location>
</feature>
<feature type="region of interest" description="Disordered" evidence="1">
    <location>
        <begin position="315"/>
        <end position="351"/>
    </location>
</feature>
<accession>A0A932A8Q0</accession>
<feature type="signal peptide" evidence="2">
    <location>
        <begin position="1"/>
        <end position="17"/>
    </location>
</feature>
<proteinExistence type="predicted"/>
<dbReference type="AlphaFoldDB" id="A0A932A8Q0"/>
<dbReference type="InterPro" id="IPR006530">
    <property type="entry name" value="YD"/>
</dbReference>
<dbReference type="NCBIfam" id="TIGR01643">
    <property type="entry name" value="YD_repeat_2x"/>
    <property type="match status" value="1"/>
</dbReference>
<dbReference type="Gene3D" id="2.180.10.10">
    <property type="entry name" value="RHS repeat-associated core"/>
    <property type="match status" value="1"/>
</dbReference>
<keyword evidence="2" id="KW-0732">Signal</keyword>
<dbReference type="Proteomes" id="UP000779809">
    <property type="component" value="Unassembled WGS sequence"/>
</dbReference>
<protein>
    <recommendedName>
        <fullName evidence="5">YD repeat protein</fullName>
    </recommendedName>
</protein>